<keyword evidence="2" id="KW-1185">Reference proteome</keyword>
<evidence type="ECO:0000313" key="1">
    <source>
        <dbReference type="EMBL" id="AVM42095.1"/>
    </source>
</evidence>
<dbReference type="InterPro" id="IPR045706">
    <property type="entry name" value="DUF6062"/>
</dbReference>
<dbReference type="Proteomes" id="UP000237947">
    <property type="component" value="Chromosome"/>
</dbReference>
<dbReference type="KEGG" id="fsa:C5Q98_02095"/>
<sequence length="253" mass="29952">MARKEQIYTIPVNDAFNQFKLCPICELREKRTESLIEYYLGPSLMEPDNRVETNEKGFCNDHYSRLYNSQNNRLGLGLITHTYMLEQYKELQKILKNSHKNESSFFNLRNSNKDSLLSASEKIMNIVNTCAICDKLNHTMKNYIDVIFYQFQTDKEFREKFNQIQVFCLPDMALLLKYAAEYLKQDERSAFVNILENINMKKYKDLADEVEWFTLKFDYRYKDKSWGNSKTSIPRAINTNTGLAPLEREDLDD</sequence>
<dbReference type="EMBL" id="CP027226">
    <property type="protein sequence ID" value="AVM42095.1"/>
    <property type="molecule type" value="Genomic_DNA"/>
</dbReference>
<dbReference type="OrthoDB" id="9810814at2"/>
<dbReference type="AlphaFoldDB" id="A0A2S0KM39"/>
<dbReference type="Pfam" id="PF19538">
    <property type="entry name" value="DUF6062"/>
    <property type="match status" value="1"/>
</dbReference>
<name>A0A2S0KM39_9FIRM</name>
<proteinExistence type="predicted"/>
<dbReference type="RefSeq" id="WP_106012081.1">
    <property type="nucleotide sequence ID" value="NZ_CP027226.1"/>
</dbReference>
<accession>A0A2S0KM39</accession>
<reference evidence="2" key="1">
    <citation type="submission" date="2018-02" db="EMBL/GenBank/DDBJ databases">
        <authorList>
            <person name="Holder M.E."/>
            <person name="Ajami N.J."/>
            <person name="Petrosino J.F."/>
        </authorList>
    </citation>
    <scope>NUCLEOTIDE SEQUENCE [LARGE SCALE GENOMIC DNA]</scope>
    <source>
        <strain evidence="2">CCUG 47711</strain>
    </source>
</reference>
<evidence type="ECO:0000313" key="2">
    <source>
        <dbReference type="Proteomes" id="UP000237947"/>
    </source>
</evidence>
<protein>
    <submittedName>
        <fullName evidence="1">ABC transporter substrate-binding protein</fullName>
    </submittedName>
</protein>
<organism evidence="1 2">
    <name type="scientific">Fastidiosipila sanguinis</name>
    <dbReference type="NCBI Taxonomy" id="236753"/>
    <lineage>
        <taxon>Bacteria</taxon>
        <taxon>Bacillati</taxon>
        <taxon>Bacillota</taxon>
        <taxon>Clostridia</taxon>
        <taxon>Eubacteriales</taxon>
        <taxon>Oscillospiraceae</taxon>
        <taxon>Fastidiosipila</taxon>
    </lineage>
</organism>
<gene>
    <name evidence="1" type="ORF">C5Q98_02095</name>
</gene>